<evidence type="ECO:0000256" key="2">
    <source>
        <dbReference type="ARBA" id="ARBA00022448"/>
    </source>
</evidence>
<comment type="caution">
    <text evidence="8">The sequence shown here is derived from an EMBL/GenBank/DDBJ whole genome shotgun (WGS) entry which is preliminary data.</text>
</comment>
<dbReference type="InterPro" id="IPR011989">
    <property type="entry name" value="ARM-like"/>
</dbReference>
<dbReference type="PANTHER" id="PTHR23316">
    <property type="entry name" value="IMPORTIN ALPHA"/>
    <property type="match status" value="1"/>
</dbReference>
<feature type="repeat" description="ARM" evidence="6">
    <location>
        <begin position="161"/>
        <end position="203"/>
    </location>
</feature>
<proteinExistence type="inferred from homology"/>
<dbReference type="InterPro" id="IPR036975">
    <property type="entry name" value="Importin-a_IBB_sf"/>
</dbReference>
<sequence length="564" mass="62416">MSLRPSTRTEVRKKSYKIGVDADEARRRREDNLVEIRKNKREDNLLKKRREGLLLQSQQLPDATQTPAAIEKRLESIPVMVQGVWSEDPAAQIEATTHFRKLLSIERSPPIDEVIKAGVIPRFVQFLGRNDLPQLQFEAAWALTNVASGTSEHTRVVIDHGAVPMFVQLLSSDSDDVREQAVWALGNIAGDSPSCRDLVLSQGALMPLLAQLNEQSKLSMLRNATWTLSNFCRGKPPTPFEAVKPALPVLQQLIHTNDEEVLTDACWALSYLSDGPNDKIQAVIEAGVCPRLVELLLHPSPTVLIPALRTAGNIVTGDDAQTQYVIGNQVLPCLYQLLTQNHKKSIKKEACWTISNITAGNKAQIQAVIEANIILPLVHVLQNAEFDIKKEAAWAISNATSGGSNDQIRFVLCLYNLRARGFPILMERAFKPFKGIAPRFLASQGCIKPLCDLLICPDPRIVTVCLEGLENILKVGEVDKEAGANGGINLYAQMIDECDGLDKIENLQTHDNNEIYEKAVKILEKYWAEEDEEQNLPDGVDGNQQGFQFGNTQPNVPAGGFKFG</sequence>
<gene>
    <name evidence="8" type="ORF">RND71_000689</name>
</gene>
<dbReference type="GO" id="GO:0006606">
    <property type="term" value="P:protein import into nucleus"/>
    <property type="evidence" value="ECO:0007669"/>
    <property type="project" value="InterPro"/>
</dbReference>
<reference evidence="8" key="1">
    <citation type="submission" date="2023-12" db="EMBL/GenBank/DDBJ databases">
        <title>Genome assembly of Anisodus tanguticus.</title>
        <authorList>
            <person name="Wang Y.-J."/>
        </authorList>
    </citation>
    <scope>NUCLEOTIDE SEQUENCE</scope>
    <source>
        <strain evidence="8">KB-2021</strain>
        <tissue evidence="8">Leaf</tissue>
    </source>
</reference>
<dbReference type="GO" id="GO:0061608">
    <property type="term" value="F:nuclear import signal receptor activity"/>
    <property type="evidence" value="ECO:0007669"/>
    <property type="project" value="InterPro"/>
</dbReference>
<keyword evidence="4 5" id="KW-0653">Protein transport</keyword>
<dbReference type="InterPro" id="IPR032413">
    <property type="entry name" value="Arm_3"/>
</dbReference>
<dbReference type="FunFam" id="1.25.10.10:FF:000009">
    <property type="entry name" value="Importin subunit alpha"/>
    <property type="match status" value="1"/>
</dbReference>
<protein>
    <recommendedName>
        <fullName evidence="5">Importin subunit alpha</fullName>
    </recommendedName>
</protein>
<evidence type="ECO:0000256" key="5">
    <source>
        <dbReference type="PIRNR" id="PIRNR005673"/>
    </source>
</evidence>
<comment type="similarity">
    <text evidence="1 5">Belongs to the importin alpha family.</text>
</comment>
<dbReference type="Gene3D" id="1.20.5.690">
    <property type="entry name" value="Importin-alpha, importin-beta-binding domain"/>
    <property type="match status" value="1"/>
</dbReference>
<keyword evidence="9" id="KW-1185">Reference proteome</keyword>
<name>A0AAE1T0Y2_9SOLA</name>
<dbReference type="FunFam" id="1.20.5.690:FF:000002">
    <property type="entry name" value="Importin subunit alpha"/>
    <property type="match status" value="1"/>
</dbReference>
<dbReference type="InterPro" id="IPR016024">
    <property type="entry name" value="ARM-type_fold"/>
</dbReference>
<keyword evidence="3" id="KW-0677">Repeat</keyword>
<evidence type="ECO:0000256" key="6">
    <source>
        <dbReference type="PROSITE-ProRule" id="PRU00259"/>
    </source>
</evidence>
<dbReference type="AlphaFoldDB" id="A0AAE1T0Y2"/>
<dbReference type="Pfam" id="PF01749">
    <property type="entry name" value="IBB"/>
    <property type="match status" value="1"/>
</dbReference>
<dbReference type="PROSITE" id="PS50176">
    <property type="entry name" value="ARM_REPEAT"/>
    <property type="match status" value="3"/>
</dbReference>
<evidence type="ECO:0000256" key="1">
    <source>
        <dbReference type="ARBA" id="ARBA00010394"/>
    </source>
</evidence>
<accession>A0AAE1T0Y2</accession>
<dbReference type="InterPro" id="IPR024931">
    <property type="entry name" value="Importin_alpha"/>
</dbReference>
<dbReference type="GO" id="GO:0005634">
    <property type="term" value="C:nucleus"/>
    <property type="evidence" value="ECO:0007669"/>
    <property type="project" value="UniProtKB-ARBA"/>
</dbReference>
<feature type="repeat" description="ARM" evidence="6">
    <location>
        <begin position="118"/>
        <end position="161"/>
    </location>
</feature>
<dbReference type="Gene3D" id="1.25.10.10">
    <property type="entry name" value="Leucine-rich Repeat Variant"/>
    <property type="match status" value="1"/>
</dbReference>
<evidence type="ECO:0000256" key="3">
    <source>
        <dbReference type="ARBA" id="ARBA00022737"/>
    </source>
</evidence>
<dbReference type="SMART" id="SM00185">
    <property type="entry name" value="ARM"/>
    <property type="match status" value="8"/>
</dbReference>
<dbReference type="EMBL" id="JAVYJV010000001">
    <property type="protein sequence ID" value="KAK4378827.1"/>
    <property type="molecule type" value="Genomic_DNA"/>
</dbReference>
<feature type="repeat" description="ARM" evidence="6">
    <location>
        <begin position="245"/>
        <end position="287"/>
    </location>
</feature>
<evidence type="ECO:0000259" key="7">
    <source>
        <dbReference type="PROSITE" id="PS51214"/>
    </source>
</evidence>
<dbReference type="InterPro" id="IPR000225">
    <property type="entry name" value="Armadillo"/>
</dbReference>
<dbReference type="GO" id="GO:0005737">
    <property type="term" value="C:cytoplasm"/>
    <property type="evidence" value="ECO:0007669"/>
    <property type="project" value="InterPro"/>
</dbReference>
<evidence type="ECO:0000256" key="4">
    <source>
        <dbReference type="ARBA" id="ARBA00022927"/>
    </source>
</evidence>
<dbReference type="PIRSF" id="PIRSF005673">
    <property type="entry name" value="Importin_alpha"/>
    <property type="match status" value="1"/>
</dbReference>
<dbReference type="Pfam" id="PF16186">
    <property type="entry name" value="Arm_3"/>
    <property type="match status" value="1"/>
</dbReference>
<dbReference type="Proteomes" id="UP001291623">
    <property type="component" value="Unassembled WGS sequence"/>
</dbReference>
<dbReference type="InterPro" id="IPR002652">
    <property type="entry name" value="Importin-a_IBB"/>
</dbReference>
<evidence type="ECO:0000313" key="8">
    <source>
        <dbReference type="EMBL" id="KAK4378827.1"/>
    </source>
</evidence>
<organism evidence="8 9">
    <name type="scientific">Anisodus tanguticus</name>
    <dbReference type="NCBI Taxonomy" id="243964"/>
    <lineage>
        <taxon>Eukaryota</taxon>
        <taxon>Viridiplantae</taxon>
        <taxon>Streptophyta</taxon>
        <taxon>Embryophyta</taxon>
        <taxon>Tracheophyta</taxon>
        <taxon>Spermatophyta</taxon>
        <taxon>Magnoliopsida</taxon>
        <taxon>eudicotyledons</taxon>
        <taxon>Gunneridae</taxon>
        <taxon>Pentapetalae</taxon>
        <taxon>asterids</taxon>
        <taxon>lamiids</taxon>
        <taxon>Solanales</taxon>
        <taxon>Solanaceae</taxon>
        <taxon>Solanoideae</taxon>
        <taxon>Hyoscyameae</taxon>
        <taxon>Anisodus</taxon>
    </lineage>
</organism>
<dbReference type="SUPFAM" id="SSF48371">
    <property type="entry name" value="ARM repeat"/>
    <property type="match status" value="1"/>
</dbReference>
<feature type="domain" description="IBB" evidence="7">
    <location>
        <begin position="1"/>
        <end position="58"/>
    </location>
</feature>
<dbReference type="Pfam" id="PF00514">
    <property type="entry name" value="Arm"/>
    <property type="match status" value="8"/>
</dbReference>
<dbReference type="PROSITE" id="PS51214">
    <property type="entry name" value="IBB"/>
    <property type="match status" value="1"/>
</dbReference>
<keyword evidence="2 5" id="KW-0813">Transport</keyword>
<evidence type="ECO:0000313" key="9">
    <source>
        <dbReference type="Proteomes" id="UP001291623"/>
    </source>
</evidence>